<proteinExistence type="predicted"/>
<gene>
    <name evidence="1" type="ORF">CPT_Moabite_085</name>
</gene>
<sequence>MIIFPGITAVEKSQLSVGTLINYTGLGLKFKCDVCEEKLTVSYYKDSKPEDRIICSKCSGSSFSTY</sequence>
<name>A0A4Y5TP10_9CAUD</name>
<protein>
    <submittedName>
        <fullName evidence="1">Zinc finger domain-containing protein</fullName>
    </submittedName>
</protein>
<organism evidence="1 2">
    <name type="scientific">Serratia phage Moabite</name>
    <dbReference type="NCBI Taxonomy" id="2587814"/>
    <lineage>
        <taxon>Viruses</taxon>
        <taxon>Duplodnaviria</taxon>
        <taxon>Heunggongvirae</taxon>
        <taxon>Uroviricota</taxon>
        <taxon>Caudoviricetes</taxon>
        <taxon>Chimalliviridae</taxon>
        <taxon>Moabitevirus</taxon>
        <taxon>Moabitevirus moabite</taxon>
    </lineage>
</organism>
<reference evidence="2" key="1">
    <citation type="submission" date="2019-05" db="EMBL/GenBank/DDBJ databases">
        <title>Complete Genome Sequence of Serratia marcescens Myophage Moabite.</title>
        <authorList>
            <person name="Price L."/>
            <person name="Rohren M."/>
            <person name="Newkirk H."/>
            <person name="Liu M."/>
            <person name="Ramsey J."/>
        </authorList>
    </citation>
    <scope>NUCLEOTIDE SEQUENCE [LARGE SCALE GENOMIC DNA]</scope>
</reference>
<dbReference type="Proteomes" id="UP000319063">
    <property type="component" value="Segment"/>
</dbReference>
<keyword evidence="2" id="KW-1185">Reference proteome</keyword>
<dbReference type="EMBL" id="MK994515">
    <property type="protein sequence ID" value="QDB71115.1"/>
    <property type="molecule type" value="Genomic_DNA"/>
</dbReference>
<accession>A0A4Y5TP10</accession>
<evidence type="ECO:0000313" key="1">
    <source>
        <dbReference type="EMBL" id="QDB71115.1"/>
    </source>
</evidence>
<evidence type="ECO:0000313" key="2">
    <source>
        <dbReference type="Proteomes" id="UP000319063"/>
    </source>
</evidence>